<gene>
    <name evidence="2" type="ORF">KIMH_00210</name>
</gene>
<keyword evidence="3" id="KW-1185">Reference proteome</keyword>
<protein>
    <recommendedName>
        <fullName evidence="1">NIPSNAP domain-containing protein</fullName>
    </recommendedName>
</protein>
<dbReference type="EMBL" id="AP026800">
    <property type="protein sequence ID" value="BDR53910.1"/>
    <property type="molecule type" value="Genomic_DNA"/>
</dbReference>
<name>A0ABM8BAH9_9BIFI</name>
<proteinExistence type="predicted"/>
<dbReference type="Pfam" id="PF07978">
    <property type="entry name" value="NIPSNAP"/>
    <property type="match status" value="1"/>
</dbReference>
<evidence type="ECO:0000313" key="3">
    <source>
        <dbReference type="Proteomes" id="UP001321748"/>
    </source>
</evidence>
<sequence>MQYELRTYTLSDEASAETYFRVHWERHIGSLSKYGIGVDHVFLNKANHQVIAICTYPDGSDIQAADEAYMHSPEFHSDMEGFPMDSIVSVEPCIVESADFLK</sequence>
<dbReference type="Proteomes" id="UP001321748">
    <property type="component" value="Chromosome"/>
</dbReference>
<evidence type="ECO:0000313" key="2">
    <source>
        <dbReference type="EMBL" id="BDR53910.1"/>
    </source>
</evidence>
<feature type="domain" description="NIPSNAP" evidence="1">
    <location>
        <begin position="3"/>
        <end position="96"/>
    </location>
</feature>
<evidence type="ECO:0000259" key="1">
    <source>
        <dbReference type="Pfam" id="PF07978"/>
    </source>
</evidence>
<organism evidence="2 3">
    <name type="scientific">Bombiscardovia apis</name>
    <dbReference type="NCBI Taxonomy" id="2932182"/>
    <lineage>
        <taxon>Bacteria</taxon>
        <taxon>Bacillati</taxon>
        <taxon>Actinomycetota</taxon>
        <taxon>Actinomycetes</taxon>
        <taxon>Bifidobacteriales</taxon>
        <taxon>Bifidobacteriaceae</taxon>
        <taxon>Bombiscardovia</taxon>
    </lineage>
</organism>
<dbReference type="InterPro" id="IPR012577">
    <property type="entry name" value="NIPSNAP"/>
</dbReference>
<reference evidence="2 3" key="1">
    <citation type="journal article" date="2023" name="Microbiol. Spectr.">
        <title>Symbiosis of Carpenter Bees with Uncharacterized Lactic Acid Bacteria Showing NAD Auxotrophy.</title>
        <authorList>
            <person name="Kawasaki S."/>
            <person name="Ozawa K."/>
            <person name="Mori T."/>
            <person name="Yamamoto A."/>
            <person name="Ito M."/>
            <person name="Ohkuma M."/>
            <person name="Sakamoto M."/>
            <person name="Matsutani M."/>
        </authorList>
    </citation>
    <scope>NUCLEOTIDE SEQUENCE [LARGE SCALE GENOMIC DNA]</scope>
    <source>
        <strain evidence="2 3">KimH</strain>
    </source>
</reference>
<accession>A0ABM8BAH9</accession>